<evidence type="ECO:0000313" key="2">
    <source>
        <dbReference type="Proteomes" id="UP001234989"/>
    </source>
</evidence>
<evidence type="ECO:0000313" key="1">
    <source>
        <dbReference type="EMBL" id="WMV33753.1"/>
    </source>
</evidence>
<organism evidence="1 2">
    <name type="scientific">Solanum verrucosum</name>
    <dbReference type="NCBI Taxonomy" id="315347"/>
    <lineage>
        <taxon>Eukaryota</taxon>
        <taxon>Viridiplantae</taxon>
        <taxon>Streptophyta</taxon>
        <taxon>Embryophyta</taxon>
        <taxon>Tracheophyta</taxon>
        <taxon>Spermatophyta</taxon>
        <taxon>Magnoliopsida</taxon>
        <taxon>eudicotyledons</taxon>
        <taxon>Gunneridae</taxon>
        <taxon>Pentapetalae</taxon>
        <taxon>asterids</taxon>
        <taxon>lamiids</taxon>
        <taxon>Solanales</taxon>
        <taxon>Solanaceae</taxon>
        <taxon>Solanoideae</taxon>
        <taxon>Solaneae</taxon>
        <taxon>Solanum</taxon>
    </lineage>
</organism>
<gene>
    <name evidence="1" type="ORF">MTR67_027138</name>
</gene>
<protein>
    <submittedName>
        <fullName evidence="1">Uncharacterized protein</fullName>
    </submittedName>
</protein>
<dbReference type="Proteomes" id="UP001234989">
    <property type="component" value="Chromosome 6"/>
</dbReference>
<accession>A0AAF0R469</accession>
<dbReference type="EMBL" id="CP133617">
    <property type="protein sequence ID" value="WMV33753.1"/>
    <property type="molecule type" value="Genomic_DNA"/>
</dbReference>
<sequence>MRAQWNVKHITDKITQLSDIENFIFCSHF</sequence>
<proteinExistence type="predicted"/>
<keyword evidence="2" id="KW-1185">Reference proteome</keyword>
<name>A0AAF0R469_SOLVR</name>
<reference evidence="1" key="1">
    <citation type="submission" date="2023-08" db="EMBL/GenBank/DDBJ databases">
        <title>A de novo genome assembly of Solanum verrucosum Schlechtendal, a Mexican diploid species geographically isolated from the other diploid A-genome species in potato relatives.</title>
        <authorList>
            <person name="Hosaka K."/>
        </authorList>
    </citation>
    <scope>NUCLEOTIDE SEQUENCE</scope>
    <source>
        <tissue evidence="1">Young leaves</tissue>
    </source>
</reference>
<dbReference type="AlphaFoldDB" id="A0AAF0R469"/>